<dbReference type="InterPro" id="IPR042227">
    <property type="entry name" value="KBRS"/>
</dbReference>
<dbReference type="NCBIfam" id="TIGR00231">
    <property type="entry name" value="small_GTP"/>
    <property type="match status" value="1"/>
</dbReference>
<name>A0AAW1MID5_POPJA</name>
<organism evidence="4 5">
    <name type="scientific">Popillia japonica</name>
    <name type="common">Japanese beetle</name>
    <dbReference type="NCBI Taxonomy" id="7064"/>
    <lineage>
        <taxon>Eukaryota</taxon>
        <taxon>Metazoa</taxon>
        <taxon>Ecdysozoa</taxon>
        <taxon>Arthropoda</taxon>
        <taxon>Hexapoda</taxon>
        <taxon>Insecta</taxon>
        <taxon>Pterygota</taxon>
        <taxon>Neoptera</taxon>
        <taxon>Endopterygota</taxon>
        <taxon>Coleoptera</taxon>
        <taxon>Polyphaga</taxon>
        <taxon>Scarabaeiformia</taxon>
        <taxon>Scarabaeidae</taxon>
        <taxon>Rutelinae</taxon>
        <taxon>Popillia</taxon>
    </lineage>
</organism>
<dbReference type="GO" id="GO:0003924">
    <property type="term" value="F:GTPase activity"/>
    <property type="evidence" value="ECO:0007669"/>
    <property type="project" value="InterPro"/>
</dbReference>
<keyword evidence="5" id="KW-1185">Reference proteome</keyword>
<reference evidence="4 5" key="1">
    <citation type="journal article" date="2024" name="BMC Genomics">
        <title>De novo assembly and annotation of Popillia japonica's genome with initial clues to its potential as an invasive pest.</title>
        <authorList>
            <person name="Cucini C."/>
            <person name="Boschi S."/>
            <person name="Funari R."/>
            <person name="Cardaioli E."/>
            <person name="Iannotti N."/>
            <person name="Marturano G."/>
            <person name="Paoli F."/>
            <person name="Bruttini M."/>
            <person name="Carapelli A."/>
            <person name="Frati F."/>
            <person name="Nardi F."/>
        </authorList>
    </citation>
    <scope>NUCLEOTIDE SEQUENCE [LARGE SCALE GENOMIC DNA]</scope>
    <source>
        <strain evidence="4">DMR45628</strain>
    </source>
</reference>
<dbReference type="GO" id="GO:0043124">
    <property type="term" value="P:negative regulation of canonical NF-kappaB signal transduction"/>
    <property type="evidence" value="ECO:0007669"/>
    <property type="project" value="InterPro"/>
</dbReference>
<dbReference type="Gene3D" id="3.40.50.300">
    <property type="entry name" value="P-loop containing nucleotide triphosphate hydrolases"/>
    <property type="match status" value="1"/>
</dbReference>
<dbReference type="PROSITE" id="PS51421">
    <property type="entry name" value="RAS"/>
    <property type="match status" value="1"/>
</dbReference>
<dbReference type="SMART" id="SM00173">
    <property type="entry name" value="RAS"/>
    <property type="match status" value="1"/>
</dbReference>
<dbReference type="InterPro" id="IPR027417">
    <property type="entry name" value="P-loop_NTPase"/>
</dbReference>
<dbReference type="SUPFAM" id="SSF52540">
    <property type="entry name" value="P-loop containing nucleoside triphosphate hydrolases"/>
    <property type="match status" value="1"/>
</dbReference>
<dbReference type="GO" id="GO:0032794">
    <property type="term" value="F:GTPase activating protein binding"/>
    <property type="evidence" value="ECO:0007669"/>
    <property type="project" value="TreeGrafter"/>
</dbReference>
<dbReference type="EMBL" id="JASPKY010000042">
    <property type="protein sequence ID" value="KAK9746121.1"/>
    <property type="molecule type" value="Genomic_DNA"/>
</dbReference>
<sequence length="212" mass="23590">MLISNSLSKMGKTSKVVVCGMKGVGKTTILEQVIYGNVTPSTEFHPTIEDIYVANIESDRGTREKVRFYDTAGIQYFQTSTANGTTGQQLPRHYLSLADGYILIYDTDKPDSLDVLVALKKDIDKNKDKKEVVIMVIGNKSKESETNFESTLNKAANWCSREKIRHFTASAMQRASLYEAFVYITSKLNPPPGKSSFPQLSMVRKVTAKESG</sequence>
<comment type="caution">
    <text evidence="4">The sequence shown here is derived from an EMBL/GenBank/DDBJ whole genome shotgun (WGS) entry which is preliminary data.</text>
</comment>
<dbReference type="SMART" id="SM00175">
    <property type="entry name" value="RAB"/>
    <property type="match status" value="1"/>
</dbReference>
<evidence type="ECO:0000313" key="5">
    <source>
        <dbReference type="Proteomes" id="UP001458880"/>
    </source>
</evidence>
<dbReference type="PANTHER" id="PTHR46152">
    <property type="entry name" value="NF-KAPPA-B INHIBITOR-INTERACTING RAS-LIKE PROTEIN"/>
    <property type="match status" value="1"/>
</dbReference>
<dbReference type="InterPro" id="IPR001806">
    <property type="entry name" value="Small_GTPase"/>
</dbReference>
<evidence type="ECO:0000256" key="1">
    <source>
        <dbReference type="ARBA" id="ARBA00008094"/>
    </source>
</evidence>
<dbReference type="PRINTS" id="PR00449">
    <property type="entry name" value="RASTRNSFRMNG"/>
</dbReference>
<dbReference type="GO" id="GO:0032484">
    <property type="term" value="P:Ral protein signal transduction"/>
    <property type="evidence" value="ECO:0007669"/>
    <property type="project" value="TreeGrafter"/>
</dbReference>
<dbReference type="AlphaFoldDB" id="A0AAW1MID5"/>
<dbReference type="GO" id="GO:0005525">
    <property type="term" value="F:GTP binding"/>
    <property type="evidence" value="ECO:0007669"/>
    <property type="project" value="UniProtKB-KW"/>
</dbReference>
<dbReference type="PANTHER" id="PTHR46152:SF3">
    <property type="entry name" value="NF-KAPPA-B INHIBITOR-INTERACTING RAS-LIKE PROTEIN"/>
    <property type="match status" value="1"/>
</dbReference>
<evidence type="ECO:0000256" key="3">
    <source>
        <dbReference type="ARBA" id="ARBA00023134"/>
    </source>
</evidence>
<gene>
    <name evidence="4" type="ORF">QE152_g6415</name>
</gene>
<dbReference type="Pfam" id="PF00071">
    <property type="entry name" value="Ras"/>
    <property type="match status" value="1"/>
</dbReference>
<dbReference type="CDD" id="cd00882">
    <property type="entry name" value="Ras_like_GTPase"/>
    <property type="match status" value="1"/>
</dbReference>
<proteinExistence type="inferred from homology"/>
<accession>A0AAW1MID5</accession>
<comment type="similarity">
    <text evidence="1">Belongs to the small GTPase superfamily. Ras family. KappaB-Ras subfamily.</text>
</comment>
<dbReference type="PROSITE" id="PS51419">
    <property type="entry name" value="RAB"/>
    <property type="match status" value="1"/>
</dbReference>
<evidence type="ECO:0000313" key="4">
    <source>
        <dbReference type="EMBL" id="KAK9746121.1"/>
    </source>
</evidence>
<evidence type="ECO:0000256" key="2">
    <source>
        <dbReference type="ARBA" id="ARBA00022741"/>
    </source>
</evidence>
<keyword evidence="2" id="KW-0547">Nucleotide-binding</keyword>
<dbReference type="Proteomes" id="UP001458880">
    <property type="component" value="Unassembled WGS sequence"/>
</dbReference>
<protein>
    <submittedName>
        <fullName evidence="4">Ras family</fullName>
    </submittedName>
</protein>
<keyword evidence="3" id="KW-0342">GTP-binding</keyword>
<dbReference type="InterPro" id="IPR005225">
    <property type="entry name" value="Small_GTP-bd"/>
</dbReference>